<protein>
    <submittedName>
        <fullName evidence="1">Uncharacterized protein</fullName>
    </submittedName>
</protein>
<dbReference type="AlphaFoldDB" id="A0A7W8DP05"/>
<name>A0A7W8DP05_9BACT</name>
<dbReference type="RefSeq" id="WP_184206709.1">
    <property type="nucleotide sequence ID" value="NZ_JACHIF010000002.1"/>
</dbReference>
<comment type="caution">
    <text evidence="1">The sequence shown here is derived from an EMBL/GenBank/DDBJ whole genome shotgun (WGS) entry which is preliminary data.</text>
</comment>
<keyword evidence="2" id="KW-1185">Reference proteome</keyword>
<evidence type="ECO:0000313" key="1">
    <source>
        <dbReference type="EMBL" id="MBB5037129.1"/>
    </source>
</evidence>
<reference evidence="1 2" key="1">
    <citation type="submission" date="2020-08" db="EMBL/GenBank/DDBJ databases">
        <title>Genomic Encyclopedia of Type Strains, Phase IV (KMG-IV): sequencing the most valuable type-strain genomes for metagenomic binning, comparative biology and taxonomic classification.</title>
        <authorList>
            <person name="Goeker M."/>
        </authorList>
    </citation>
    <scope>NUCLEOTIDE SEQUENCE [LARGE SCALE GENOMIC DNA]</scope>
    <source>
        <strain evidence="1 2">DSM 12251</strain>
    </source>
</reference>
<gene>
    <name evidence="1" type="ORF">HNQ64_001371</name>
</gene>
<organism evidence="1 2">
    <name type="scientific">Prosthecobacter dejongeii</name>
    <dbReference type="NCBI Taxonomy" id="48465"/>
    <lineage>
        <taxon>Bacteria</taxon>
        <taxon>Pseudomonadati</taxon>
        <taxon>Verrucomicrobiota</taxon>
        <taxon>Verrucomicrobiia</taxon>
        <taxon>Verrucomicrobiales</taxon>
        <taxon>Verrucomicrobiaceae</taxon>
        <taxon>Prosthecobacter</taxon>
    </lineage>
</organism>
<dbReference type="Proteomes" id="UP000534294">
    <property type="component" value="Unassembled WGS sequence"/>
</dbReference>
<proteinExistence type="predicted"/>
<dbReference type="EMBL" id="JACHIF010000002">
    <property type="protein sequence ID" value="MBB5037129.1"/>
    <property type="molecule type" value="Genomic_DNA"/>
</dbReference>
<sequence>MTHEIRAIQDSLENALDHQAEILTAGLSARDKAAILQGVCAHLGEQIETLLDAD</sequence>
<evidence type="ECO:0000313" key="2">
    <source>
        <dbReference type="Proteomes" id="UP000534294"/>
    </source>
</evidence>
<accession>A0A7W8DP05</accession>